<name>A0A7T4R2M8_9GAMM</name>
<evidence type="ECO:0000313" key="2">
    <source>
        <dbReference type="EMBL" id="QQD19300.1"/>
    </source>
</evidence>
<feature type="domain" description="Putative Flp pilus-assembly TadG-like N-terminal" evidence="1">
    <location>
        <begin position="17"/>
        <end position="60"/>
    </location>
</feature>
<protein>
    <recommendedName>
        <fullName evidence="1">Putative Flp pilus-assembly TadG-like N-terminal domain-containing protein</fullName>
    </recommendedName>
</protein>
<proteinExistence type="predicted"/>
<dbReference type="Pfam" id="PF13400">
    <property type="entry name" value="Tad"/>
    <property type="match status" value="1"/>
</dbReference>
<sequence>MFMRRRQYTTSRRTQSGVAALMAAVLLFSMVAFMALVTDTGRLYFEKRSQQKDTDLAALETALRYCRNQTMDDAALDLAAENVMARNNYKGSFEDGGDSTINATLVGENGVEVVVTRQITPSLFERMMNLDNDPIILTTTARANACEPTAQLTIRSQILSVDTEKSDLLNALLGGLLGTTLSLDVGGWQSLLDTNLNLLSYLDEAALSLGIEAGDYDTLLATDISVYDLLDLSADVLQAGGDTVAVNAIRDIALAVPGMTPLVQLGELIKVQTGSEEAGLDADLQVMQLVQGAIQLANNKSGVEAELDIDLGVATAYLRVRVTEPPAFSAIGNPQMASEAPYGNNAIFARNAQLRAFASVELPLASGLNALLDNPVLTGITDLVNDVLSLDIIDILTGLTCIVYCERYEEVTDIDILSSPRVDLVVTAGEGEARVTDYNCDDATDSKTLDVLAKSSVATVTLGNMGADKYIAADNAMGSAPYDVDPVPILDIGTISVKYWCTLALICSTEYLSGGSWVSDRSLADRNPYVGGGVALRIGSEDPVQDDLQTAVEGTLTYENSPSEDYLPKVNTGFGEEAYQSIESAGLVTDINSLLTDIDLVYYTPDSGNIGNNGLGTLLALVGSVVNTLVDGLTDAIALVLGPLLDSLLNEILGLLGATLAETEVGAALTCENDTVRLSR</sequence>
<dbReference type="InterPro" id="IPR028087">
    <property type="entry name" value="Tad_N"/>
</dbReference>
<dbReference type="RefSeq" id="WP_198570785.1">
    <property type="nucleotide sequence ID" value="NZ_CP066167.1"/>
</dbReference>
<dbReference type="Proteomes" id="UP000596063">
    <property type="component" value="Chromosome"/>
</dbReference>
<reference evidence="2 3" key="1">
    <citation type="submission" date="2020-12" db="EMBL/GenBank/DDBJ databases">
        <authorList>
            <person name="Shan Y."/>
        </authorList>
    </citation>
    <scope>NUCLEOTIDE SEQUENCE [LARGE SCALE GENOMIC DNA]</scope>
    <source>
        <strain evidence="3">csc3.9</strain>
    </source>
</reference>
<organism evidence="2 3">
    <name type="scientific">Spongiibacter nanhainus</name>
    <dbReference type="NCBI Taxonomy" id="2794344"/>
    <lineage>
        <taxon>Bacteria</taxon>
        <taxon>Pseudomonadati</taxon>
        <taxon>Pseudomonadota</taxon>
        <taxon>Gammaproteobacteria</taxon>
        <taxon>Cellvibrionales</taxon>
        <taxon>Spongiibacteraceae</taxon>
        <taxon>Spongiibacter</taxon>
    </lineage>
</organism>
<keyword evidence="3" id="KW-1185">Reference proteome</keyword>
<evidence type="ECO:0000259" key="1">
    <source>
        <dbReference type="Pfam" id="PF13400"/>
    </source>
</evidence>
<dbReference type="EMBL" id="CP066167">
    <property type="protein sequence ID" value="QQD19300.1"/>
    <property type="molecule type" value="Genomic_DNA"/>
</dbReference>
<accession>A0A7T4R2M8</accession>
<evidence type="ECO:0000313" key="3">
    <source>
        <dbReference type="Proteomes" id="UP000596063"/>
    </source>
</evidence>
<dbReference type="AlphaFoldDB" id="A0A7T4R2M8"/>
<dbReference type="KEGG" id="snan:I6N98_05455"/>
<gene>
    <name evidence="2" type="ORF">I6N98_05455</name>
</gene>